<dbReference type="InterPro" id="IPR011989">
    <property type="entry name" value="ARM-like"/>
</dbReference>
<dbReference type="Proteomes" id="UP001604282">
    <property type="component" value="Unassembled WGS sequence"/>
</dbReference>
<keyword evidence="3" id="KW-1185">Reference proteome</keyword>
<sequence>MLEDIEDRSAAATRLAGGAPLQSTLDVADPADWLALDAGVREVAWHRPQFLPGWEHSAPLPADLTQLGESRLALALCHRDGRIRQEAVRQSLRYPGLLPLVVIRCADWVGPVREHARRLLCEALNVDSALDLAPLILCVGRRDRGAFGVDVLSQILRQASHGQLAVLFADPDRIVRRFAYRLAIEGRLLRPAELARAAAGDQDTVVQDLCATAALTALGDEDVYEGVLPPLLSARNPRVRSAGVTALRRAGRSQQAEPFLSDRSALVRACARYVVRQQGGDPAAWYRERCTAPNDPELPPGAVIGLAECGNRADAGLLQPLLAHPAAGVRARAVAGLRALDCADAKQMRPLLDDPAAGVVRETAAALLPSAKELPADWLLERTSSERPRHVRVGAFRLLDARGGIVALRAAVGLFEDPDVKLRTWAAQSVQRWHPSPDGQRGDAEVGELLDRSRHLFSDHMLRRRKWEAGVDSGGCTAVQNSAQHSPPGGPGDNTPGLVTTIVRWLRRPSGAAPRG</sequence>
<protein>
    <recommendedName>
        <fullName evidence="4">HEAT repeat protein</fullName>
    </recommendedName>
</protein>
<proteinExistence type="predicted"/>
<dbReference type="SUPFAM" id="SSF48371">
    <property type="entry name" value="ARM repeat"/>
    <property type="match status" value="1"/>
</dbReference>
<evidence type="ECO:0000313" key="3">
    <source>
        <dbReference type="Proteomes" id="UP001604282"/>
    </source>
</evidence>
<evidence type="ECO:0008006" key="4">
    <source>
        <dbReference type="Google" id="ProtNLM"/>
    </source>
</evidence>
<dbReference type="EMBL" id="JBICZW010000051">
    <property type="protein sequence ID" value="MFG3194399.1"/>
    <property type="molecule type" value="Genomic_DNA"/>
</dbReference>
<accession>A0ABW7C3R8</accession>
<dbReference type="Gene3D" id="1.25.10.10">
    <property type="entry name" value="Leucine-rich Repeat Variant"/>
    <property type="match status" value="1"/>
</dbReference>
<comment type="caution">
    <text evidence="2">The sequence shown here is derived from an EMBL/GenBank/DDBJ whole genome shotgun (WGS) entry which is preliminary data.</text>
</comment>
<reference evidence="2 3" key="1">
    <citation type="submission" date="2024-10" db="EMBL/GenBank/DDBJ databases">
        <title>The Natural Products Discovery Center: Release of the First 8490 Sequenced Strains for Exploring Actinobacteria Biosynthetic Diversity.</title>
        <authorList>
            <person name="Kalkreuter E."/>
            <person name="Kautsar S.A."/>
            <person name="Yang D."/>
            <person name="Bader C.D."/>
            <person name="Teijaro C.N."/>
            <person name="Fluegel L."/>
            <person name="Davis C.M."/>
            <person name="Simpson J.R."/>
            <person name="Lauterbach L."/>
            <person name="Steele A.D."/>
            <person name="Gui C."/>
            <person name="Meng S."/>
            <person name="Li G."/>
            <person name="Viehrig K."/>
            <person name="Ye F."/>
            <person name="Su P."/>
            <person name="Kiefer A.F."/>
            <person name="Nichols A."/>
            <person name="Cepeda A.J."/>
            <person name="Yan W."/>
            <person name="Fan B."/>
            <person name="Jiang Y."/>
            <person name="Adhikari A."/>
            <person name="Zheng C.-J."/>
            <person name="Schuster L."/>
            <person name="Cowan T.M."/>
            <person name="Smanski M.J."/>
            <person name="Chevrette M.G."/>
            <person name="De Carvalho L.P.S."/>
            <person name="Shen B."/>
        </authorList>
    </citation>
    <scope>NUCLEOTIDE SEQUENCE [LARGE SCALE GENOMIC DNA]</scope>
    <source>
        <strain evidence="2 3">NPDC048229</strain>
    </source>
</reference>
<feature type="region of interest" description="Disordered" evidence="1">
    <location>
        <begin position="478"/>
        <end position="498"/>
    </location>
</feature>
<name>A0ABW7C3R8_9ACTN</name>
<dbReference type="InterPro" id="IPR016024">
    <property type="entry name" value="ARM-type_fold"/>
</dbReference>
<evidence type="ECO:0000313" key="2">
    <source>
        <dbReference type="EMBL" id="MFG3194399.1"/>
    </source>
</evidence>
<organism evidence="2 3">
    <name type="scientific">Streptomyces omiyaensis</name>
    <dbReference type="NCBI Taxonomy" id="68247"/>
    <lineage>
        <taxon>Bacteria</taxon>
        <taxon>Bacillati</taxon>
        <taxon>Actinomycetota</taxon>
        <taxon>Actinomycetes</taxon>
        <taxon>Kitasatosporales</taxon>
        <taxon>Streptomycetaceae</taxon>
        <taxon>Streptomyces</taxon>
    </lineage>
</organism>
<gene>
    <name evidence="2" type="ORF">ACGFYS_36460</name>
</gene>
<evidence type="ECO:0000256" key="1">
    <source>
        <dbReference type="SAM" id="MobiDB-lite"/>
    </source>
</evidence>
<dbReference type="RefSeq" id="WP_392017864.1">
    <property type="nucleotide sequence ID" value="NZ_JBIBSS010000061.1"/>
</dbReference>